<comment type="subcellular location">
    <subcellularLocation>
        <location evidence="1">Membrane</location>
        <topology evidence="1">Multi-pass membrane protein</topology>
    </subcellularLocation>
</comment>
<dbReference type="PANTHER" id="PTHR45649">
    <property type="entry name" value="AMINO-ACID PERMEASE BAT1"/>
    <property type="match status" value="1"/>
</dbReference>
<dbReference type="PANTHER" id="PTHR45649:SF6">
    <property type="entry name" value="GABA-SPECIFIC PERMEASE"/>
    <property type="match status" value="1"/>
</dbReference>
<feature type="transmembrane region" description="Helical" evidence="6">
    <location>
        <begin position="201"/>
        <end position="219"/>
    </location>
</feature>
<dbReference type="EMBL" id="SWFS01000380">
    <property type="protein sequence ID" value="KAA8907413.1"/>
    <property type="molecule type" value="Genomic_DNA"/>
</dbReference>
<feature type="transmembrane region" description="Helical" evidence="6">
    <location>
        <begin position="84"/>
        <end position="113"/>
    </location>
</feature>
<sequence length="537" mass="57951">MSANEQKTPTVAEDNVSTNEKGVLVNADDELLAQLGYKAELKRNFSVTEVFGIAFSIMSLMPSIASTIQYSLLGGPVGMTWGWLIPSICILSVGTALGELGSALPTSGGLYWWTFRFAPKELKRPLCFVAGYSNTLGLIGATCSISYGFATIVMSLPGIQNPDFEPDAYQTYAVFVGAVISFGIVGSIATSIVAKLQTFCIVLNAVAIVITVIALPIGAKNNGDLQSAHTVFTEVQNNSGWPTGWTFFMSWMCAIWTIGAFDSCIHMAEEASNASKAVPLGIVLSIGMCGIVGFAVMAIIAACIPDYQAVMESPFGNSMTQIYYNALGRNWATGIVALLAVIQWFMGLSIVIAASRQCWAFSRDGALPFSGILRVVNYKLGVPIRALWFICIVSILIGLLSLIGPAATDAIFSLAPASNGFAWLSPIICRAIWFKKDEFTPGPFYLGHFCSRINAFCASTYLIFAICVLSMFPNNGPDVDKNSMNYTCVINGAVWLGSLTYYAVDARKWFTGPKTTLDEQLIEYAEEHGGDVLHHHH</sequence>
<feature type="transmembrane region" description="Helical" evidence="6">
    <location>
        <begin position="386"/>
        <end position="404"/>
    </location>
</feature>
<keyword evidence="4 6" id="KW-1133">Transmembrane helix</keyword>
<keyword evidence="2" id="KW-0813">Transport</keyword>
<feature type="transmembrane region" description="Helical" evidence="6">
    <location>
        <begin position="245"/>
        <end position="265"/>
    </location>
</feature>
<feature type="transmembrane region" description="Helical" evidence="6">
    <location>
        <begin position="50"/>
        <end position="72"/>
    </location>
</feature>
<evidence type="ECO:0000256" key="4">
    <source>
        <dbReference type="ARBA" id="ARBA00022989"/>
    </source>
</evidence>
<dbReference type="Gene3D" id="1.20.1740.10">
    <property type="entry name" value="Amino acid/polyamine transporter I"/>
    <property type="match status" value="1"/>
</dbReference>
<dbReference type="GO" id="GO:0016020">
    <property type="term" value="C:membrane"/>
    <property type="evidence" value="ECO:0007669"/>
    <property type="project" value="UniProtKB-SubCell"/>
</dbReference>
<feature type="transmembrane region" description="Helical" evidence="6">
    <location>
        <begin position="453"/>
        <end position="472"/>
    </location>
</feature>
<accession>A0A642UXQ9</accession>
<reference evidence="7" key="1">
    <citation type="journal article" date="2019" name="G3 (Bethesda)">
        <title>Genome Assemblies of Two Rare Opportunistic Yeast Pathogens: Diutina rugosa (syn. Candida rugosa) and Trichomonascus ciferrii (syn. Candida ciferrii).</title>
        <authorList>
            <person name="Mixao V."/>
            <person name="Saus E."/>
            <person name="Hansen A.P."/>
            <person name="Lass-Florl C."/>
            <person name="Gabaldon T."/>
        </authorList>
    </citation>
    <scope>NUCLEOTIDE SEQUENCE</scope>
    <source>
        <strain evidence="7">CBS 4856</strain>
    </source>
</reference>
<proteinExistence type="predicted"/>
<name>A0A642UXQ9_9ASCO</name>
<dbReference type="VEuPathDB" id="FungiDB:TRICI_004992"/>
<dbReference type="Pfam" id="PF13520">
    <property type="entry name" value="AA_permease_2"/>
    <property type="match status" value="1"/>
</dbReference>
<organism evidence="7 8">
    <name type="scientific">Trichomonascus ciferrii</name>
    <dbReference type="NCBI Taxonomy" id="44093"/>
    <lineage>
        <taxon>Eukaryota</taxon>
        <taxon>Fungi</taxon>
        <taxon>Dikarya</taxon>
        <taxon>Ascomycota</taxon>
        <taxon>Saccharomycotina</taxon>
        <taxon>Dipodascomycetes</taxon>
        <taxon>Dipodascales</taxon>
        <taxon>Trichomonascaceae</taxon>
        <taxon>Trichomonascus</taxon>
        <taxon>Trichomonascus ciferrii complex</taxon>
    </lineage>
</organism>
<feature type="transmembrane region" description="Helical" evidence="6">
    <location>
        <begin position="125"/>
        <end position="149"/>
    </location>
</feature>
<keyword evidence="8" id="KW-1185">Reference proteome</keyword>
<dbReference type="Proteomes" id="UP000761534">
    <property type="component" value="Unassembled WGS sequence"/>
</dbReference>
<feature type="transmembrane region" description="Helical" evidence="6">
    <location>
        <begin position="410"/>
        <end position="433"/>
    </location>
</feature>
<keyword evidence="5 6" id="KW-0472">Membrane</keyword>
<evidence type="ECO:0008006" key="9">
    <source>
        <dbReference type="Google" id="ProtNLM"/>
    </source>
</evidence>
<dbReference type="OrthoDB" id="4476201at2759"/>
<dbReference type="InterPro" id="IPR002293">
    <property type="entry name" value="AA/rel_permease1"/>
</dbReference>
<feature type="transmembrane region" description="Helical" evidence="6">
    <location>
        <begin position="331"/>
        <end position="354"/>
    </location>
</feature>
<feature type="transmembrane region" description="Helical" evidence="6">
    <location>
        <begin position="277"/>
        <end position="302"/>
    </location>
</feature>
<evidence type="ECO:0000256" key="1">
    <source>
        <dbReference type="ARBA" id="ARBA00004141"/>
    </source>
</evidence>
<evidence type="ECO:0000313" key="8">
    <source>
        <dbReference type="Proteomes" id="UP000761534"/>
    </source>
</evidence>
<evidence type="ECO:0000256" key="3">
    <source>
        <dbReference type="ARBA" id="ARBA00022692"/>
    </source>
</evidence>
<evidence type="ECO:0000256" key="6">
    <source>
        <dbReference type="SAM" id="Phobius"/>
    </source>
</evidence>
<evidence type="ECO:0000313" key="7">
    <source>
        <dbReference type="EMBL" id="KAA8907413.1"/>
    </source>
</evidence>
<evidence type="ECO:0000256" key="5">
    <source>
        <dbReference type="ARBA" id="ARBA00023136"/>
    </source>
</evidence>
<feature type="transmembrane region" description="Helical" evidence="6">
    <location>
        <begin position="484"/>
        <end position="504"/>
    </location>
</feature>
<dbReference type="AlphaFoldDB" id="A0A642UXQ9"/>
<keyword evidence="3 6" id="KW-0812">Transmembrane</keyword>
<protein>
    <recommendedName>
        <fullName evidence="9">Amino acid permease/ SLC12A domain-containing protein</fullName>
    </recommendedName>
</protein>
<gene>
    <name evidence="7" type="ORF">TRICI_004992</name>
</gene>
<feature type="transmembrane region" description="Helical" evidence="6">
    <location>
        <begin position="169"/>
        <end position="194"/>
    </location>
</feature>
<evidence type="ECO:0000256" key="2">
    <source>
        <dbReference type="ARBA" id="ARBA00022448"/>
    </source>
</evidence>
<comment type="caution">
    <text evidence="7">The sequence shown here is derived from an EMBL/GenBank/DDBJ whole genome shotgun (WGS) entry which is preliminary data.</text>
</comment>
<dbReference type="GO" id="GO:0022857">
    <property type="term" value="F:transmembrane transporter activity"/>
    <property type="evidence" value="ECO:0007669"/>
    <property type="project" value="InterPro"/>
</dbReference>
<dbReference type="PIRSF" id="PIRSF006060">
    <property type="entry name" value="AA_transporter"/>
    <property type="match status" value="1"/>
</dbReference>